<dbReference type="EMBL" id="JARK01001365">
    <property type="protein sequence ID" value="EYC17945.1"/>
    <property type="molecule type" value="Genomic_DNA"/>
</dbReference>
<reference evidence="3" key="1">
    <citation type="journal article" date="2015" name="Nat. Genet.">
        <title>The genome and transcriptome of the zoonotic hookworm Ancylostoma ceylanicum identify infection-specific gene families.</title>
        <authorList>
            <person name="Schwarz E.M."/>
            <person name="Hu Y."/>
            <person name="Antoshechkin I."/>
            <person name="Miller M.M."/>
            <person name="Sternberg P.W."/>
            <person name="Aroian R.V."/>
        </authorList>
    </citation>
    <scope>NUCLEOTIDE SEQUENCE</scope>
    <source>
        <strain evidence="3">HY135</strain>
    </source>
</reference>
<feature type="transmembrane region" description="Helical" evidence="1">
    <location>
        <begin position="14"/>
        <end position="37"/>
    </location>
</feature>
<keyword evidence="3" id="KW-1185">Reference proteome</keyword>
<comment type="caution">
    <text evidence="2">The sequence shown here is derived from an EMBL/GenBank/DDBJ whole genome shotgun (WGS) entry which is preliminary data.</text>
</comment>
<accession>A0A016URW6</accession>
<evidence type="ECO:0000313" key="3">
    <source>
        <dbReference type="Proteomes" id="UP000024635"/>
    </source>
</evidence>
<keyword evidence="1" id="KW-0472">Membrane</keyword>
<protein>
    <submittedName>
        <fullName evidence="2">Uncharacterized protein</fullName>
    </submittedName>
</protein>
<evidence type="ECO:0000313" key="2">
    <source>
        <dbReference type="EMBL" id="EYC17945.1"/>
    </source>
</evidence>
<dbReference type="PROSITE" id="PS51257">
    <property type="entry name" value="PROKAR_LIPOPROTEIN"/>
    <property type="match status" value="1"/>
</dbReference>
<keyword evidence="1" id="KW-1133">Transmembrane helix</keyword>
<gene>
    <name evidence="2" type="primary">Acey_s0029.g1972</name>
    <name evidence="2" type="ORF">Y032_0029g1972</name>
</gene>
<proteinExistence type="predicted"/>
<evidence type="ECO:0000256" key="1">
    <source>
        <dbReference type="SAM" id="Phobius"/>
    </source>
</evidence>
<sequence length="70" mass="8290">MRRLLPFLGVWKQYYPRFLGILCAIPVIVVSSACYVLPFHTFPHTCNITHIYNALRDYPVFQNSRRCWSV</sequence>
<dbReference type="AlphaFoldDB" id="A0A016URW6"/>
<dbReference type="Proteomes" id="UP000024635">
    <property type="component" value="Unassembled WGS sequence"/>
</dbReference>
<keyword evidence="1" id="KW-0812">Transmembrane</keyword>
<organism evidence="2 3">
    <name type="scientific">Ancylostoma ceylanicum</name>
    <dbReference type="NCBI Taxonomy" id="53326"/>
    <lineage>
        <taxon>Eukaryota</taxon>
        <taxon>Metazoa</taxon>
        <taxon>Ecdysozoa</taxon>
        <taxon>Nematoda</taxon>
        <taxon>Chromadorea</taxon>
        <taxon>Rhabditida</taxon>
        <taxon>Rhabditina</taxon>
        <taxon>Rhabditomorpha</taxon>
        <taxon>Strongyloidea</taxon>
        <taxon>Ancylostomatidae</taxon>
        <taxon>Ancylostomatinae</taxon>
        <taxon>Ancylostoma</taxon>
    </lineage>
</organism>
<name>A0A016URW6_9BILA</name>